<reference evidence="2 3" key="1">
    <citation type="submission" date="2019-03" db="EMBL/GenBank/DDBJ databases">
        <title>Genomic Encyclopedia of Type Strains, Phase IV (KMG-IV): sequencing the most valuable type-strain genomes for metagenomic binning, comparative biology and taxonomic classification.</title>
        <authorList>
            <person name="Goeker M."/>
        </authorList>
    </citation>
    <scope>NUCLEOTIDE SEQUENCE [LARGE SCALE GENOMIC DNA]</scope>
    <source>
        <strain evidence="2 3">DSM 102969</strain>
    </source>
</reference>
<dbReference type="AlphaFoldDB" id="A0A4R6RJB6"/>
<dbReference type="Proteomes" id="UP000294547">
    <property type="component" value="Unassembled WGS sequence"/>
</dbReference>
<comment type="caution">
    <text evidence="2">The sequence shown here is derived from an EMBL/GenBank/DDBJ whole genome shotgun (WGS) entry which is preliminary data.</text>
</comment>
<dbReference type="RefSeq" id="WP_126536901.1">
    <property type="nucleotide sequence ID" value="NZ_BSPM01000008.1"/>
</dbReference>
<gene>
    <name evidence="2" type="ORF">EDD54_0492</name>
</gene>
<evidence type="ECO:0000256" key="1">
    <source>
        <dbReference type="SAM" id="SignalP"/>
    </source>
</evidence>
<dbReference type="EMBL" id="SNXY01000006">
    <property type="protein sequence ID" value="TDP86613.1"/>
    <property type="molecule type" value="Genomic_DNA"/>
</dbReference>
<feature type="chain" id="PRO_5020766074" evidence="1">
    <location>
        <begin position="34"/>
        <end position="136"/>
    </location>
</feature>
<sequence length="136" mass="13204">MTSTTTAPAGPRRAVLAAVLLLLAACSSGPTDFVDVATVAGDDRAPPQVRSAGEQAELQQTLSASGTALAARGARADDGLGPAMALTVIRQQQNEEARALLQEAGGMPAPAAAPCAGGAARGADGTCPATAAAPAN</sequence>
<keyword evidence="3" id="KW-1185">Reference proteome</keyword>
<evidence type="ECO:0000313" key="3">
    <source>
        <dbReference type="Proteomes" id="UP000294547"/>
    </source>
</evidence>
<accession>A0A4R6RJB6</accession>
<evidence type="ECO:0000313" key="2">
    <source>
        <dbReference type="EMBL" id="TDP86613.1"/>
    </source>
</evidence>
<organism evidence="2 3">
    <name type="scientific">Oharaeibacter diazotrophicus</name>
    <dbReference type="NCBI Taxonomy" id="1920512"/>
    <lineage>
        <taxon>Bacteria</taxon>
        <taxon>Pseudomonadati</taxon>
        <taxon>Pseudomonadota</taxon>
        <taxon>Alphaproteobacteria</taxon>
        <taxon>Hyphomicrobiales</taxon>
        <taxon>Pleomorphomonadaceae</taxon>
        <taxon>Oharaeibacter</taxon>
    </lineage>
</organism>
<keyword evidence="1" id="KW-0732">Signal</keyword>
<protein>
    <submittedName>
        <fullName evidence="2">Uncharacterized protein</fullName>
    </submittedName>
</protein>
<proteinExistence type="predicted"/>
<feature type="signal peptide" evidence="1">
    <location>
        <begin position="1"/>
        <end position="33"/>
    </location>
</feature>
<name>A0A4R6RJB6_9HYPH</name>